<evidence type="ECO:0000256" key="1">
    <source>
        <dbReference type="ARBA" id="ARBA00022884"/>
    </source>
</evidence>
<dbReference type="SMART" id="SM01103">
    <property type="entry name" value="CRS1_YhbY"/>
    <property type="match status" value="1"/>
</dbReference>
<feature type="domain" description="CRM" evidence="3">
    <location>
        <begin position="1"/>
        <end position="96"/>
    </location>
</feature>
<gene>
    <name evidence="4" type="ORF">JMA_22750</name>
</gene>
<dbReference type="GO" id="GO:0003723">
    <property type="term" value="F:RNA binding"/>
    <property type="evidence" value="ECO:0007669"/>
    <property type="project" value="UniProtKB-UniRule"/>
</dbReference>
<dbReference type="Pfam" id="PF01985">
    <property type="entry name" value="CRS1_YhbY"/>
    <property type="match status" value="1"/>
</dbReference>
<reference evidence="4 5" key="1">
    <citation type="submission" date="2014-08" db="EMBL/GenBank/DDBJ databases">
        <title>Complete genome of a marine bacteria Jeotgalibacillus malaysiensis.</title>
        <authorList>
            <person name="Yaakop A.S."/>
            <person name="Chan K.-G."/>
            <person name="Goh K.M."/>
        </authorList>
    </citation>
    <scope>NUCLEOTIDE SEQUENCE [LARGE SCALE GENOMIC DNA]</scope>
    <source>
        <strain evidence="4 5">D5</strain>
    </source>
</reference>
<dbReference type="PANTHER" id="PTHR40065">
    <property type="entry name" value="RNA-BINDING PROTEIN YHBY"/>
    <property type="match status" value="1"/>
</dbReference>
<dbReference type="KEGG" id="jeo:JMA_22750"/>
<dbReference type="InterPro" id="IPR051925">
    <property type="entry name" value="RNA-binding_domain"/>
</dbReference>
<accession>A0A0B5ASD3</accession>
<dbReference type="SUPFAM" id="SSF75471">
    <property type="entry name" value="YhbY-like"/>
    <property type="match status" value="1"/>
</dbReference>
<dbReference type="PROSITE" id="PS51295">
    <property type="entry name" value="CRM"/>
    <property type="match status" value="1"/>
</dbReference>
<sequence length="100" mass="11210">MLTGKQKRFLRAEAHNLSPIFQVGKGGVNDNMVKQIAEALEVRELIKVSILQNCEQDKDEVAEALSKGAKAELVQLIGHTVVLYKESRENKKIELPKARK</sequence>
<name>A0A0B5ASD3_9BACL</name>
<dbReference type="Proteomes" id="UP000031449">
    <property type="component" value="Chromosome"/>
</dbReference>
<keyword evidence="1 2" id="KW-0694">RNA-binding</keyword>
<evidence type="ECO:0000259" key="3">
    <source>
        <dbReference type="PROSITE" id="PS51295"/>
    </source>
</evidence>
<dbReference type="STRING" id="1508404.JMA_22750"/>
<dbReference type="InterPro" id="IPR001890">
    <property type="entry name" value="RNA-binding_CRM"/>
</dbReference>
<evidence type="ECO:0000313" key="4">
    <source>
        <dbReference type="EMBL" id="AJD91592.1"/>
    </source>
</evidence>
<dbReference type="InterPro" id="IPR035920">
    <property type="entry name" value="YhbY-like_sf"/>
</dbReference>
<dbReference type="AlphaFoldDB" id="A0A0B5ASD3"/>
<dbReference type="PANTHER" id="PTHR40065:SF3">
    <property type="entry name" value="RNA-BINDING PROTEIN YHBY"/>
    <property type="match status" value="1"/>
</dbReference>
<protein>
    <submittedName>
        <fullName evidence="4">RNA-binding protein</fullName>
    </submittedName>
</protein>
<evidence type="ECO:0000313" key="5">
    <source>
        <dbReference type="Proteomes" id="UP000031449"/>
    </source>
</evidence>
<organism evidence="4 5">
    <name type="scientific">Jeotgalibacillus malaysiensis</name>
    <dbReference type="NCBI Taxonomy" id="1508404"/>
    <lineage>
        <taxon>Bacteria</taxon>
        <taxon>Bacillati</taxon>
        <taxon>Bacillota</taxon>
        <taxon>Bacilli</taxon>
        <taxon>Bacillales</taxon>
        <taxon>Caryophanaceae</taxon>
        <taxon>Jeotgalibacillus</taxon>
    </lineage>
</organism>
<proteinExistence type="predicted"/>
<dbReference type="Gene3D" id="3.30.110.60">
    <property type="entry name" value="YhbY-like"/>
    <property type="match status" value="1"/>
</dbReference>
<keyword evidence="5" id="KW-1185">Reference proteome</keyword>
<dbReference type="InterPro" id="IPR017924">
    <property type="entry name" value="RNA-binding_YhbY"/>
</dbReference>
<evidence type="ECO:0000256" key="2">
    <source>
        <dbReference type="PROSITE-ProRule" id="PRU00626"/>
    </source>
</evidence>
<dbReference type="OrthoDB" id="9797519at2"/>
<dbReference type="HOGENOM" id="CLU_095994_1_2_9"/>
<dbReference type="BioCyc" id="JESP1508404:G14D9-11530-MONOMER"/>
<dbReference type="EMBL" id="CP009416">
    <property type="protein sequence ID" value="AJD91592.1"/>
    <property type="molecule type" value="Genomic_DNA"/>
</dbReference>
<dbReference type="NCBIfam" id="TIGR00253">
    <property type="entry name" value="RNA_bind_YhbY"/>
    <property type="match status" value="1"/>
</dbReference>